<dbReference type="OrthoDB" id="429813at2759"/>
<keyword evidence="2" id="KW-0597">Phosphoprotein</keyword>
<dbReference type="EMBL" id="DF836364">
    <property type="protein sequence ID" value="GAN04860.1"/>
    <property type="molecule type" value="Genomic_DNA"/>
</dbReference>
<gene>
    <name evidence="5" type="ORF">MAM1_0075c04325</name>
</gene>
<dbReference type="InterPro" id="IPR006162">
    <property type="entry name" value="Ppantetheine_attach_site"/>
</dbReference>
<dbReference type="InterPro" id="IPR036291">
    <property type="entry name" value="NAD(P)-bd_dom_sf"/>
</dbReference>
<dbReference type="Pfam" id="PF07993">
    <property type="entry name" value="NAD_binding_4"/>
    <property type="match status" value="1"/>
</dbReference>
<evidence type="ECO:0000313" key="6">
    <source>
        <dbReference type="Proteomes" id="UP000053815"/>
    </source>
</evidence>
<feature type="domain" description="Thioester reductase (TE)" evidence="4">
    <location>
        <begin position="416"/>
        <end position="654"/>
    </location>
</feature>
<dbReference type="AlphaFoldDB" id="A0A0C9LUE0"/>
<evidence type="ECO:0000259" key="4">
    <source>
        <dbReference type="Pfam" id="PF07993"/>
    </source>
</evidence>
<dbReference type="Gene3D" id="3.40.50.12780">
    <property type="entry name" value="N-terminal domain of ligase-like"/>
    <property type="match status" value="1"/>
</dbReference>
<name>A0A0C9LUE0_9FUNG</name>
<accession>A0A0C9LUE0</accession>
<dbReference type="InterPro" id="IPR036736">
    <property type="entry name" value="ACP-like_sf"/>
</dbReference>
<dbReference type="Gene3D" id="1.10.1200.10">
    <property type="entry name" value="ACP-like"/>
    <property type="match status" value="1"/>
</dbReference>
<dbReference type="Pfam" id="PF00550">
    <property type="entry name" value="PP-binding"/>
    <property type="match status" value="1"/>
</dbReference>
<organism evidence="5">
    <name type="scientific">Mucor ambiguus</name>
    <dbReference type="NCBI Taxonomy" id="91626"/>
    <lineage>
        <taxon>Eukaryota</taxon>
        <taxon>Fungi</taxon>
        <taxon>Fungi incertae sedis</taxon>
        <taxon>Mucoromycota</taxon>
        <taxon>Mucoromycotina</taxon>
        <taxon>Mucoromycetes</taxon>
        <taxon>Mucorales</taxon>
        <taxon>Mucorineae</taxon>
        <taxon>Mucoraceae</taxon>
        <taxon>Mucor</taxon>
    </lineage>
</organism>
<evidence type="ECO:0000313" key="5">
    <source>
        <dbReference type="EMBL" id="GAN04860.1"/>
    </source>
</evidence>
<evidence type="ECO:0000256" key="2">
    <source>
        <dbReference type="ARBA" id="ARBA00022553"/>
    </source>
</evidence>
<dbReference type="InterPro" id="IPR009081">
    <property type="entry name" value="PP-bd_ACP"/>
</dbReference>
<keyword evidence="6" id="KW-1185">Reference proteome</keyword>
<evidence type="ECO:0000259" key="3">
    <source>
        <dbReference type="Pfam" id="PF00550"/>
    </source>
</evidence>
<protein>
    <submittedName>
        <fullName evidence="5">L-aminoadipate-semialdehyde dehydrogenase</fullName>
    </submittedName>
</protein>
<dbReference type="Proteomes" id="UP000053815">
    <property type="component" value="Unassembled WGS sequence"/>
</dbReference>
<dbReference type="PANTHER" id="PTHR43439:SF2">
    <property type="entry name" value="ENZYME, PUTATIVE (JCVI)-RELATED"/>
    <property type="match status" value="1"/>
</dbReference>
<dbReference type="SUPFAM" id="SSF47336">
    <property type="entry name" value="ACP-like"/>
    <property type="match status" value="1"/>
</dbReference>
<proteinExistence type="predicted"/>
<dbReference type="PROSITE" id="PS00012">
    <property type="entry name" value="PHOSPHOPANTETHEINE"/>
    <property type="match status" value="1"/>
</dbReference>
<dbReference type="Gene3D" id="3.40.50.720">
    <property type="entry name" value="NAD(P)-binding Rossmann-like Domain"/>
    <property type="match status" value="1"/>
</dbReference>
<dbReference type="InterPro" id="IPR051414">
    <property type="entry name" value="Adenylate-forming_Reductase"/>
</dbReference>
<reference evidence="5" key="1">
    <citation type="submission" date="2014-09" db="EMBL/GenBank/DDBJ databases">
        <title>Draft genome sequence of an oleaginous Mucoromycotina fungus Mucor ambiguus NBRC6742.</title>
        <authorList>
            <person name="Takeda I."/>
            <person name="Yamane N."/>
            <person name="Morita T."/>
            <person name="Tamano K."/>
            <person name="Machida M."/>
            <person name="Baker S."/>
            <person name="Koike H."/>
        </authorList>
    </citation>
    <scope>NUCLEOTIDE SEQUENCE</scope>
    <source>
        <strain evidence="5">NBRC 6742</strain>
    </source>
</reference>
<dbReference type="PANTHER" id="PTHR43439">
    <property type="entry name" value="PHENYLACETATE-COENZYME A LIGASE"/>
    <property type="match status" value="1"/>
</dbReference>
<feature type="domain" description="Carrier" evidence="3">
    <location>
        <begin position="301"/>
        <end position="365"/>
    </location>
</feature>
<evidence type="ECO:0000256" key="1">
    <source>
        <dbReference type="ARBA" id="ARBA00022450"/>
    </source>
</evidence>
<dbReference type="SUPFAM" id="SSF51735">
    <property type="entry name" value="NAD(P)-binding Rossmann-fold domains"/>
    <property type="match status" value="1"/>
</dbReference>
<keyword evidence="1" id="KW-0596">Phosphopantetheine</keyword>
<dbReference type="Pfam" id="PF23562">
    <property type="entry name" value="AMP-binding_C_3"/>
    <property type="match status" value="1"/>
</dbReference>
<dbReference type="SUPFAM" id="SSF56801">
    <property type="entry name" value="Acetyl-CoA synthetase-like"/>
    <property type="match status" value="1"/>
</dbReference>
<dbReference type="STRING" id="91626.A0A0C9LUE0"/>
<dbReference type="InterPro" id="IPR013120">
    <property type="entry name" value="FAR_NAD-bd"/>
</dbReference>
<dbReference type="InterPro" id="IPR042099">
    <property type="entry name" value="ANL_N_sf"/>
</dbReference>
<sequence length="777" mass="88810">MFAATPIVYEQMAHYLKQTNDFAAVQKLKYAITGGAVLKKEMFEWFHGNNVNVRPMYGSTESNTIMACDLDRNSKNYESLRMFQRDAQGQPYGSFEINDENEPHIKHLYIHAGSPMLGSHVSNRADGGYSTQDLFIESTDFPGYYTYIGRRDDTLVMENGEKTNPLPMEATIRQSPMVEQVAVIGHGRQCTAALIQLNAELAKGISDEEIFKAVYDSVKEANNECPNHSKIFPQMVKILSLDQKLPTTTKGTIMRKKAEMAYQDVVEKLYKNFLERPKSRASSSNNIDVSAWTFEQIECFLIDSAAEVLDIPPSIVKDHPKSLFHLGLNSINAIQLRNRICEYFDDVASNFIYQHYSIQSMAKALMSNKREDIQEQITKQYQRTQTLAESYIKKAKRDFPRANSQYDESKPKVVLLTGATGSVGSFILRELLQDPTVDKIYCCVRGEDHQLRDRLVEALTSRLLDASMLETERVEVLPMRFDEPFLGFSKQRYHQLKKEVTIIQHCAWLLNFNMPIDHFDKECIQPFYNLLKFAFNETNPMYVYFVSSVSASALLGSIIAEEPLPLDPKCALPLGYSTSKFIVEVLMNYLTAEKNFPCYVQRLGQVCGDSVNGVWNTSEQYPLMFIGGGSIMGIMPRLNTEIDWIPCDFAAASIVDIMMRTSHLPANTNESIYHIVNSHSIPWYDVLTAMKKSGMEFDIVEPTEWVKELAKDDKNPAFRLMSFYQETFKDSFKMAKWKTEKTRALTPIISQSPVLNTDLFSRYLSYWKSVGFYDPFH</sequence>